<evidence type="ECO:0000313" key="2">
    <source>
        <dbReference type="EMBL" id="GMF13297.1"/>
    </source>
</evidence>
<reference evidence="2" key="1">
    <citation type="submission" date="2023-04" db="EMBL/GenBank/DDBJ databases">
        <title>Phytophthora lilii NBRC 32176.</title>
        <authorList>
            <person name="Ichikawa N."/>
            <person name="Sato H."/>
            <person name="Tonouchi N."/>
        </authorList>
    </citation>
    <scope>NUCLEOTIDE SEQUENCE</scope>
    <source>
        <strain evidence="2">NBRC 32176</strain>
    </source>
</reference>
<feature type="region of interest" description="Disordered" evidence="1">
    <location>
        <begin position="253"/>
        <end position="278"/>
    </location>
</feature>
<dbReference type="Proteomes" id="UP001165083">
    <property type="component" value="Unassembled WGS sequence"/>
</dbReference>
<evidence type="ECO:0000256" key="1">
    <source>
        <dbReference type="SAM" id="MobiDB-lite"/>
    </source>
</evidence>
<feature type="region of interest" description="Disordered" evidence="1">
    <location>
        <begin position="76"/>
        <end position="95"/>
    </location>
</feature>
<comment type="caution">
    <text evidence="2">The sequence shown here is derived from an EMBL/GenBank/DDBJ whole genome shotgun (WGS) entry which is preliminary data.</text>
</comment>
<proteinExistence type="predicted"/>
<dbReference type="EMBL" id="BSXW01000152">
    <property type="protein sequence ID" value="GMF13297.1"/>
    <property type="molecule type" value="Genomic_DNA"/>
</dbReference>
<organism evidence="2 3">
    <name type="scientific">Phytophthora lilii</name>
    <dbReference type="NCBI Taxonomy" id="2077276"/>
    <lineage>
        <taxon>Eukaryota</taxon>
        <taxon>Sar</taxon>
        <taxon>Stramenopiles</taxon>
        <taxon>Oomycota</taxon>
        <taxon>Peronosporomycetes</taxon>
        <taxon>Peronosporales</taxon>
        <taxon>Peronosporaceae</taxon>
        <taxon>Phytophthora</taxon>
    </lineage>
</organism>
<protein>
    <submittedName>
        <fullName evidence="2">Unnamed protein product</fullName>
    </submittedName>
</protein>
<name>A0A9W6WQA1_9STRA</name>
<feature type="compositionally biased region" description="Basic and acidic residues" evidence="1">
    <location>
        <begin position="76"/>
        <end position="90"/>
    </location>
</feature>
<evidence type="ECO:0000313" key="3">
    <source>
        <dbReference type="Proteomes" id="UP001165083"/>
    </source>
</evidence>
<gene>
    <name evidence="2" type="ORF">Plil01_000378400</name>
</gene>
<accession>A0A9W6WQA1</accession>
<feature type="compositionally biased region" description="Basic and acidic residues" evidence="1">
    <location>
        <begin position="259"/>
        <end position="272"/>
    </location>
</feature>
<keyword evidence="3" id="KW-1185">Reference proteome</keyword>
<dbReference type="AlphaFoldDB" id="A0A9W6WQA1"/>
<dbReference type="OrthoDB" id="128073at2759"/>
<sequence length="297" mass="33470">MATTEPVSDIVKRIGNPQEGDTDAVIREFLATFTAKELRSACKIYHVKVRSKNSKLDNKIGYENVLVQLARSRRESEEAARDERDKRRSEQVAAGSVSTRKTKHCCFRLLNVLFSDRFVDQLGLMGARPTRRELDAGAVRGRNSFWKDVAAEFIKELPEYGRLVTADSRFDGTDPSHIVPHAGEKLQQIWKEATTKFATAHARATQSGTHEPDFYDFCSGQLEPLYINAWLTVRPQAFDAAVGSMPKSTCLDTLTSDDTESKKVEKSDETALGKRRRAETNEVITYLETRFGSHEFS</sequence>